<dbReference type="NCBIfam" id="TIGR01131">
    <property type="entry name" value="ATP_synt_6_or_A"/>
    <property type="match status" value="1"/>
</dbReference>
<evidence type="ECO:0000256" key="3">
    <source>
        <dbReference type="ARBA" id="ARBA00022448"/>
    </source>
</evidence>
<proteinExistence type="inferred from homology"/>
<evidence type="ECO:0000256" key="1">
    <source>
        <dbReference type="ARBA" id="ARBA00004141"/>
    </source>
</evidence>
<evidence type="ECO:0000256" key="4">
    <source>
        <dbReference type="ARBA" id="ARBA00022547"/>
    </source>
</evidence>
<keyword evidence="8" id="KW-0406">Ion transport</keyword>
<dbReference type="PANTHER" id="PTHR11410">
    <property type="entry name" value="ATP SYNTHASE SUBUNIT A"/>
    <property type="match status" value="1"/>
</dbReference>
<dbReference type="Pfam" id="PF00119">
    <property type="entry name" value="ATP-synt_A"/>
    <property type="match status" value="1"/>
</dbReference>
<evidence type="ECO:0000256" key="8">
    <source>
        <dbReference type="ARBA" id="ARBA00023065"/>
    </source>
</evidence>
<dbReference type="GO" id="GO:0005743">
    <property type="term" value="C:mitochondrial inner membrane"/>
    <property type="evidence" value="ECO:0007669"/>
    <property type="project" value="UniProtKB-SubCell"/>
</dbReference>
<evidence type="ECO:0000256" key="2">
    <source>
        <dbReference type="ARBA" id="ARBA00006810"/>
    </source>
</evidence>
<name>A0AAU7YSL4_9NEOP</name>
<feature type="transmembrane region" description="Helical" evidence="12">
    <location>
        <begin position="75"/>
        <end position="99"/>
    </location>
</feature>
<geneLocation type="mitochondrion" evidence="13"/>
<comment type="subcellular location">
    <subcellularLocation>
        <location evidence="1">Membrane</location>
        <topology evidence="1">Multi-pass membrane protein</topology>
    </subcellularLocation>
    <subcellularLocation>
        <location evidence="11">Mitochondrion inner membrane</location>
        <topology evidence="11">Multi-pass membrane protein</topology>
    </subcellularLocation>
</comment>
<reference evidence="13" key="1">
    <citation type="submission" date="2024-03" db="EMBL/GenBank/DDBJ databases">
        <authorList>
            <person name="Li R."/>
            <person name="Liu Gh."/>
        </authorList>
    </citation>
    <scope>NUCLEOTIDE SEQUENCE</scope>
</reference>
<dbReference type="InterPro" id="IPR045083">
    <property type="entry name" value="ATP_synth_F0_asu_bact/mt"/>
</dbReference>
<evidence type="ECO:0000256" key="10">
    <source>
        <dbReference type="ARBA" id="ARBA00023310"/>
    </source>
</evidence>
<dbReference type="PROSITE" id="PS00449">
    <property type="entry name" value="ATPASE_A"/>
    <property type="match status" value="1"/>
</dbReference>
<dbReference type="InterPro" id="IPR023011">
    <property type="entry name" value="ATP_synth_F0_asu_AS"/>
</dbReference>
<evidence type="ECO:0000256" key="6">
    <source>
        <dbReference type="ARBA" id="ARBA00022781"/>
    </source>
</evidence>
<evidence type="ECO:0000313" key="13">
    <source>
        <dbReference type="EMBL" id="XCA88836.1"/>
    </source>
</evidence>
<dbReference type="SUPFAM" id="SSF81336">
    <property type="entry name" value="F1F0 ATP synthase subunit A"/>
    <property type="match status" value="1"/>
</dbReference>
<evidence type="ECO:0000256" key="5">
    <source>
        <dbReference type="ARBA" id="ARBA00022692"/>
    </source>
</evidence>
<keyword evidence="10" id="KW-0066">ATP synthesis</keyword>
<keyword evidence="7 12" id="KW-1133">Transmembrane helix</keyword>
<evidence type="ECO:0000256" key="11">
    <source>
        <dbReference type="RuleBase" id="RU004450"/>
    </source>
</evidence>
<dbReference type="PANTHER" id="PTHR11410:SF0">
    <property type="entry name" value="ATP SYNTHASE SUBUNIT A"/>
    <property type="match status" value="1"/>
</dbReference>
<keyword evidence="9 12" id="KW-0472">Membrane</keyword>
<dbReference type="GO" id="GO:0045259">
    <property type="term" value="C:proton-transporting ATP synthase complex"/>
    <property type="evidence" value="ECO:0007669"/>
    <property type="project" value="UniProtKB-KW"/>
</dbReference>
<dbReference type="CDD" id="cd00310">
    <property type="entry name" value="ATP-synt_Fo_a_6"/>
    <property type="match status" value="1"/>
</dbReference>
<evidence type="ECO:0000256" key="12">
    <source>
        <dbReference type="SAM" id="Phobius"/>
    </source>
</evidence>
<feature type="transmembrane region" description="Helical" evidence="12">
    <location>
        <begin position="193"/>
        <end position="215"/>
    </location>
</feature>
<dbReference type="InterPro" id="IPR035908">
    <property type="entry name" value="F0_ATP_A_sf"/>
</dbReference>
<keyword evidence="5 12" id="KW-0812">Transmembrane</keyword>
<accession>A0AAU7YSL4</accession>
<keyword evidence="4" id="KW-0138">CF(0)</keyword>
<dbReference type="EMBL" id="PP624347">
    <property type="protein sequence ID" value="XCA88836.1"/>
    <property type="molecule type" value="Genomic_DNA"/>
</dbReference>
<keyword evidence="13" id="KW-0496">Mitochondrion</keyword>
<dbReference type="PRINTS" id="PR00123">
    <property type="entry name" value="ATPASEA"/>
</dbReference>
<keyword evidence="6" id="KW-0375">Hydrogen ion transport</keyword>
<evidence type="ECO:0000256" key="9">
    <source>
        <dbReference type="ARBA" id="ARBA00023136"/>
    </source>
</evidence>
<keyword evidence="3" id="KW-0813">Transport</keyword>
<feature type="transmembrane region" description="Helical" evidence="12">
    <location>
        <begin position="29"/>
        <end position="55"/>
    </location>
</feature>
<gene>
    <name evidence="13" type="primary">ATP6</name>
</gene>
<protein>
    <recommendedName>
        <fullName evidence="11">ATP synthase subunit a</fullName>
    </recommendedName>
</protein>
<dbReference type="Gene3D" id="1.20.120.220">
    <property type="entry name" value="ATP synthase, F0 complex, subunit A"/>
    <property type="match status" value="1"/>
</dbReference>
<organism evidence="13">
    <name type="scientific">Haematopinus quadripertusus</name>
    <dbReference type="NCBI Taxonomy" id="1453187"/>
    <lineage>
        <taxon>Eukaryota</taxon>
        <taxon>Metazoa</taxon>
        <taxon>Ecdysozoa</taxon>
        <taxon>Arthropoda</taxon>
        <taxon>Hexapoda</taxon>
        <taxon>Insecta</taxon>
        <taxon>Pterygota</taxon>
        <taxon>Neoptera</taxon>
        <taxon>Paraneoptera</taxon>
        <taxon>Psocodea</taxon>
        <taxon>Troctomorpha</taxon>
        <taxon>Phthiraptera</taxon>
        <taxon>Anoplura</taxon>
        <taxon>Haematopinidae</taxon>
        <taxon>Haematopinus</taxon>
    </lineage>
</organism>
<evidence type="ECO:0000256" key="7">
    <source>
        <dbReference type="ARBA" id="ARBA00022989"/>
    </source>
</evidence>
<dbReference type="GO" id="GO:0046933">
    <property type="term" value="F:proton-transporting ATP synthase activity, rotational mechanism"/>
    <property type="evidence" value="ECO:0007669"/>
    <property type="project" value="TreeGrafter"/>
</dbReference>
<comment type="similarity">
    <text evidence="2">Belongs to the ATPase A chain family.</text>
</comment>
<feature type="transmembrane region" description="Helical" evidence="12">
    <location>
        <begin position="136"/>
        <end position="158"/>
    </location>
</feature>
<dbReference type="AlphaFoldDB" id="A0AAU7YSL4"/>
<sequence length="229" mass="25820">MTMMSHTYMMCSLMSMFDPCSLLNLSLKWLFVMFIVSIIPSCYWSVNSGFVGVMFSMKGVLMKGFKELFHNYKDFVLLLYALFVLILFSNLFGLSPYVFTVSSHLVYSLGYSLPLWLGGILYSLHKSWESLTAHLTPLGSPLVLAPFLVIIELVSLLIRPISLGVRLMANMTAGHMVMSLVEQWSIASMSSLLYSSLIVVLILFELGVALIQAYVFTSLLSLYFEENNH</sequence>
<dbReference type="InterPro" id="IPR000568">
    <property type="entry name" value="ATP_synth_F0_asu"/>
</dbReference>
<feature type="transmembrane region" description="Helical" evidence="12">
    <location>
        <begin position="105"/>
        <end position="124"/>
    </location>
</feature>